<dbReference type="Pfam" id="PF00126">
    <property type="entry name" value="HTH_1"/>
    <property type="match status" value="1"/>
</dbReference>
<dbReference type="Gene3D" id="3.40.190.10">
    <property type="entry name" value="Periplasmic binding protein-like II"/>
    <property type="match status" value="2"/>
</dbReference>
<dbReference type="InterPro" id="IPR000847">
    <property type="entry name" value="LysR_HTH_N"/>
</dbReference>
<dbReference type="Pfam" id="PF03466">
    <property type="entry name" value="LysR_substrate"/>
    <property type="match status" value="1"/>
</dbReference>
<dbReference type="EMBL" id="CP028271">
    <property type="protein sequence ID" value="QHM70042.1"/>
    <property type="molecule type" value="Genomic_DNA"/>
</dbReference>
<dbReference type="PROSITE" id="PS50931">
    <property type="entry name" value="HTH_LYSR"/>
    <property type="match status" value="1"/>
</dbReference>
<dbReference type="InterPro" id="IPR036388">
    <property type="entry name" value="WH-like_DNA-bd_sf"/>
</dbReference>
<dbReference type="CDD" id="cd08464">
    <property type="entry name" value="PBP2_DntR_like_2"/>
    <property type="match status" value="1"/>
</dbReference>
<dbReference type="Proteomes" id="UP000464053">
    <property type="component" value="Chromosome"/>
</dbReference>
<dbReference type="SUPFAM" id="SSF53850">
    <property type="entry name" value="Periplasmic binding protein-like II"/>
    <property type="match status" value="1"/>
</dbReference>
<organism evidence="6 7">
    <name type="scientific">Mixta intestinalis</name>
    <dbReference type="NCBI Taxonomy" id="1615494"/>
    <lineage>
        <taxon>Bacteria</taxon>
        <taxon>Pseudomonadati</taxon>
        <taxon>Pseudomonadota</taxon>
        <taxon>Gammaproteobacteria</taxon>
        <taxon>Enterobacterales</taxon>
        <taxon>Erwiniaceae</taxon>
        <taxon>Mixta</taxon>
    </lineage>
</organism>
<reference evidence="6 7" key="1">
    <citation type="submission" date="2018-03" db="EMBL/GenBank/DDBJ databases">
        <title>Pantoea intestinalis SRCM103226 isolated form the mealworm.</title>
        <authorList>
            <person name="Jeong D.-Y."/>
            <person name="Kim J.W."/>
        </authorList>
    </citation>
    <scope>NUCLEOTIDE SEQUENCE [LARGE SCALE GENOMIC DNA]</scope>
    <source>
        <strain evidence="6 7">SRCM103226</strain>
    </source>
</reference>
<dbReference type="PRINTS" id="PR00039">
    <property type="entry name" value="HTHLYSR"/>
</dbReference>
<dbReference type="InterPro" id="IPR050389">
    <property type="entry name" value="LysR-type_TF"/>
</dbReference>
<proteinExistence type="inferred from homology"/>
<keyword evidence="3" id="KW-0238">DNA-binding</keyword>
<dbReference type="InterPro" id="IPR005119">
    <property type="entry name" value="LysR_subst-bd"/>
</dbReference>
<keyword evidence="4" id="KW-0804">Transcription</keyword>
<evidence type="ECO:0000313" key="7">
    <source>
        <dbReference type="Proteomes" id="UP000464053"/>
    </source>
</evidence>
<sequence length="323" mass="36852">MFTILLEGITFKLIIMMKKISENDFRRIDLNLLTVFLVLYREASVTRTAEVLHLGQPAISGALKRLREMFNDPLFVRSTKGMLPTPRAEALISDMQPLMEDLHAVIFGAQDFSPATAKRIFRVGMSDWSEHWLMPDLLPVITHDAPGLELHIVAADPFQVRRLLEEDMIDIAVSLNKPSIGEVVSEPVMTMGVSTLWSPQQIPCDGPLLINDFIAYEHIMVSYRESNHSEIDRQLINQGLQRHVRYVTANFSTFPLLLTTMPVFATVPDGLGRRWQQHFALRSSATPVNYPSFTLCILRHKRRVQDPALNWLMAQLKSTMLRF</sequence>
<protein>
    <submittedName>
        <fullName evidence="6">PCP degradation transcriptional activation protein</fullName>
    </submittedName>
</protein>
<name>A0A6P1PVE9_9GAMM</name>
<evidence type="ECO:0000313" key="6">
    <source>
        <dbReference type="EMBL" id="QHM70042.1"/>
    </source>
</evidence>
<dbReference type="Gene3D" id="1.10.10.10">
    <property type="entry name" value="Winged helix-like DNA-binding domain superfamily/Winged helix DNA-binding domain"/>
    <property type="match status" value="1"/>
</dbReference>
<dbReference type="GO" id="GO:0003700">
    <property type="term" value="F:DNA-binding transcription factor activity"/>
    <property type="evidence" value="ECO:0007669"/>
    <property type="project" value="InterPro"/>
</dbReference>
<keyword evidence="7" id="KW-1185">Reference proteome</keyword>
<evidence type="ECO:0000256" key="3">
    <source>
        <dbReference type="ARBA" id="ARBA00023125"/>
    </source>
</evidence>
<dbReference type="SUPFAM" id="SSF46785">
    <property type="entry name" value="Winged helix' DNA-binding domain"/>
    <property type="match status" value="1"/>
</dbReference>
<feature type="domain" description="HTH lysR-type" evidence="5">
    <location>
        <begin position="28"/>
        <end position="85"/>
    </location>
</feature>
<dbReference type="PANTHER" id="PTHR30118:SF15">
    <property type="entry name" value="TRANSCRIPTIONAL REGULATORY PROTEIN"/>
    <property type="match status" value="1"/>
</dbReference>
<keyword evidence="2" id="KW-0805">Transcription regulation</keyword>
<dbReference type="InterPro" id="IPR036390">
    <property type="entry name" value="WH_DNA-bd_sf"/>
</dbReference>
<accession>A0A6P1PVE9</accession>
<dbReference type="AlphaFoldDB" id="A0A6P1PVE9"/>
<comment type="similarity">
    <text evidence="1">Belongs to the LysR transcriptional regulatory family.</text>
</comment>
<evidence type="ECO:0000256" key="1">
    <source>
        <dbReference type="ARBA" id="ARBA00009437"/>
    </source>
</evidence>
<dbReference type="KEGG" id="mint:C7M51_00302"/>
<gene>
    <name evidence="6" type="primary">pcpR_1</name>
    <name evidence="6" type="ORF">C7M51_00302</name>
</gene>
<dbReference type="PANTHER" id="PTHR30118">
    <property type="entry name" value="HTH-TYPE TRANSCRIPTIONAL REGULATOR LEUO-RELATED"/>
    <property type="match status" value="1"/>
</dbReference>
<evidence type="ECO:0000259" key="5">
    <source>
        <dbReference type="PROSITE" id="PS50931"/>
    </source>
</evidence>
<evidence type="ECO:0000256" key="2">
    <source>
        <dbReference type="ARBA" id="ARBA00023015"/>
    </source>
</evidence>
<dbReference type="GO" id="GO:0003677">
    <property type="term" value="F:DNA binding"/>
    <property type="evidence" value="ECO:0007669"/>
    <property type="project" value="UniProtKB-KW"/>
</dbReference>
<evidence type="ECO:0000256" key="4">
    <source>
        <dbReference type="ARBA" id="ARBA00023163"/>
    </source>
</evidence>